<evidence type="ECO:0000256" key="1">
    <source>
        <dbReference type="ARBA" id="ARBA00008056"/>
    </source>
</evidence>
<evidence type="ECO:0000256" key="3">
    <source>
        <dbReference type="ARBA" id="ARBA00023004"/>
    </source>
</evidence>
<dbReference type="GO" id="GO:0009805">
    <property type="term" value="P:coumarin biosynthetic process"/>
    <property type="evidence" value="ECO:0007669"/>
    <property type="project" value="UniProtKB-ARBA"/>
</dbReference>
<keyword evidence="3 4" id="KW-0408">Iron</keyword>
<dbReference type="InterPro" id="IPR027443">
    <property type="entry name" value="IPNS-like_sf"/>
</dbReference>
<accession>A0AAW2QC46</accession>
<protein>
    <submittedName>
        <fullName evidence="6">2-oxoglutarate-dependent dioxygenase 19</fullName>
    </submittedName>
</protein>
<dbReference type="GO" id="GO:0016706">
    <property type="term" value="F:2-oxoglutarate-dependent dioxygenase activity"/>
    <property type="evidence" value="ECO:0007669"/>
    <property type="project" value="UniProtKB-ARBA"/>
</dbReference>
<dbReference type="AlphaFoldDB" id="A0AAW2QC46"/>
<evidence type="ECO:0000256" key="4">
    <source>
        <dbReference type="RuleBase" id="RU003682"/>
    </source>
</evidence>
<dbReference type="InterPro" id="IPR050295">
    <property type="entry name" value="Plant_2OG-oxidoreductases"/>
</dbReference>
<dbReference type="SUPFAM" id="SSF51197">
    <property type="entry name" value="Clavaminate synthase-like"/>
    <property type="match status" value="2"/>
</dbReference>
<keyword evidence="4" id="KW-0560">Oxidoreductase</keyword>
<name>A0AAW2QC46_9LAMI</name>
<evidence type="ECO:0000313" key="6">
    <source>
        <dbReference type="EMBL" id="KAL0365186.1"/>
    </source>
</evidence>
<dbReference type="EMBL" id="JACGWK010000003">
    <property type="protein sequence ID" value="KAL0365186.1"/>
    <property type="molecule type" value="Genomic_DNA"/>
</dbReference>
<dbReference type="InterPro" id="IPR005123">
    <property type="entry name" value="Oxoglu/Fe-dep_dioxygenase_dom"/>
</dbReference>
<dbReference type="GO" id="GO:0002238">
    <property type="term" value="P:response to molecule of fungal origin"/>
    <property type="evidence" value="ECO:0007669"/>
    <property type="project" value="UniProtKB-ARBA"/>
</dbReference>
<dbReference type="Gene3D" id="2.60.120.330">
    <property type="entry name" value="B-lactam Antibiotic, Isopenicillin N Synthase, Chain"/>
    <property type="match status" value="1"/>
</dbReference>
<keyword evidence="6" id="KW-0223">Dioxygenase</keyword>
<dbReference type="InterPro" id="IPR044861">
    <property type="entry name" value="IPNS-like_FE2OG_OXY"/>
</dbReference>
<organism evidence="6">
    <name type="scientific">Sesamum angustifolium</name>
    <dbReference type="NCBI Taxonomy" id="2727405"/>
    <lineage>
        <taxon>Eukaryota</taxon>
        <taxon>Viridiplantae</taxon>
        <taxon>Streptophyta</taxon>
        <taxon>Embryophyta</taxon>
        <taxon>Tracheophyta</taxon>
        <taxon>Spermatophyta</taxon>
        <taxon>Magnoliopsida</taxon>
        <taxon>eudicotyledons</taxon>
        <taxon>Gunneridae</taxon>
        <taxon>Pentapetalae</taxon>
        <taxon>asterids</taxon>
        <taxon>lamiids</taxon>
        <taxon>Lamiales</taxon>
        <taxon>Pedaliaceae</taxon>
        <taxon>Sesamum</taxon>
    </lineage>
</organism>
<comment type="caution">
    <text evidence="6">The sequence shown here is derived from an EMBL/GenBank/DDBJ whole genome shotgun (WGS) entry which is preliminary data.</text>
</comment>
<dbReference type="Pfam" id="PF03171">
    <property type="entry name" value="2OG-FeII_Oxy"/>
    <property type="match status" value="1"/>
</dbReference>
<dbReference type="GO" id="GO:0046872">
    <property type="term" value="F:metal ion binding"/>
    <property type="evidence" value="ECO:0007669"/>
    <property type="project" value="UniProtKB-KW"/>
</dbReference>
<proteinExistence type="inferred from homology"/>
<sequence length="376" mass="42404">MLSFLAMSHDKHFAYANDSRGSHSDSIPIVDFSHLVSGTPDQRAKVLRDLDKACREWGFFVLVNHGIPESLLKAIIEASLEYFELPEEDKRRYEAKSASDPIKSGSGSVINTANHRVHLWRDFVKSYVHPQFHCPEKPHKLRDVLAEFSEKTRSVARKLLQDIGENLGLEKGYVDEVLKLDSCFQLYAANYYPPCPQPDQAIGLPAHTDHGLLTFLIHNGVAGLQIQHNGEWFNTNSPQNSILVNTADHLEVNLLTSMHTLCHTQFWRDNLKPLQLWLLPDIKQREVQKREAQSWVNNEATRISVVMANGAAPDAVVEPAGPLVEQDGRAYYHPMKFIEYVETMLSNRLQGKSNLDCINPAATGSLNSIITTVLYN</sequence>
<gene>
    <name evidence="6" type="ORF">Sangu_0616200</name>
</gene>
<keyword evidence="2 4" id="KW-0479">Metal-binding</keyword>
<dbReference type="InterPro" id="IPR026992">
    <property type="entry name" value="DIOX_N"/>
</dbReference>
<evidence type="ECO:0000256" key="2">
    <source>
        <dbReference type="ARBA" id="ARBA00022723"/>
    </source>
</evidence>
<comment type="similarity">
    <text evidence="1 4">Belongs to the iron/ascorbate-dependent oxidoreductase family.</text>
</comment>
<dbReference type="PROSITE" id="PS51471">
    <property type="entry name" value="FE2OG_OXY"/>
    <property type="match status" value="1"/>
</dbReference>
<dbReference type="Pfam" id="PF14226">
    <property type="entry name" value="DIOX_N"/>
    <property type="match status" value="1"/>
</dbReference>
<reference evidence="6" key="1">
    <citation type="submission" date="2020-06" db="EMBL/GenBank/DDBJ databases">
        <authorList>
            <person name="Li T."/>
            <person name="Hu X."/>
            <person name="Zhang T."/>
            <person name="Song X."/>
            <person name="Zhang H."/>
            <person name="Dai N."/>
            <person name="Sheng W."/>
            <person name="Hou X."/>
            <person name="Wei L."/>
        </authorList>
    </citation>
    <scope>NUCLEOTIDE SEQUENCE</scope>
    <source>
        <strain evidence="6">G01</strain>
        <tissue evidence="6">Leaf</tissue>
    </source>
</reference>
<dbReference type="PANTHER" id="PTHR47991">
    <property type="entry name" value="OXOGLUTARATE/IRON-DEPENDENT DIOXYGENASE"/>
    <property type="match status" value="1"/>
</dbReference>
<reference evidence="6" key="2">
    <citation type="journal article" date="2024" name="Plant">
        <title>Genomic evolution and insights into agronomic trait innovations of Sesamum species.</title>
        <authorList>
            <person name="Miao H."/>
            <person name="Wang L."/>
            <person name="Qu L."/>
            <person name="Liu H."/>
            <person name="Sun Y."/>
            <person name="Le M."/>
            <person name="Wang Q."/>
            <person name="Wei S."/>
            <person name="Zheng Y."/>
            <person name="Lin W."/>
            <person name="Duan Y."/>
            <person name="Cao H."/>
            <person name="Xiong S."/>
            <person name="Wang X."/>
            <person name="Wei L."/>
            <person name="Li C."/>
            <person name="Ma Q."/>
            <person name="Ju M."/>
            <person name="Zhao R."/>
            <person name="Li G."/>
            <person name="Mu C."/>
            <person name="Tian Q."/>
            <person name="Mei H."/>
            <person name="Zhang T."/>
            <person name="Gao T."/>
            <person name="Zhang H."/>
        </authorList>
    </citation>
    <scope>NUCLEOTIDE SEQUENCE</scope>
    <source>
        <strain evidence="6">G01</strain>
    </source>
</reference>
<evidence type="ECO:0000259" key="5">
    <source>
        <dbReference type="PROSITE" id="PS51471"/>
    </source>
</evidence>
<feature type="domain" description="Fe2OG dioxygenase" evidence="5">
    <location>
        <begin position="179"/>
        <end position="280"/>
    </location>
</feature>